<protein>
    <recommendedName>
        <fullName evidence="1">Helix-turn-helix domain-containing protein</fullName>
    </recommendedName>
</protein>
<dbReference type="GO" id="GO:0003677">
    <property type="term" value="F:DNA binding"/>
    <property type="evidence" value="ECO:0007669"/>
    <property type="project" value="InterPro"/>
</dbReference>
<dbReference type="Pfam" id="PF12728">
    <property type="entry name" value="HTH_17"/>
    <property type="match status" value="1"/>
</dbReference>
<reference evidence="2" key="1">
    <citation type="journal article" date="2014" name="Front. Microbiol.">
        <title>High frequency of phylogenetically diverse reductive dehalogenase-homologous genes in deep subseafloor sedimentary metagenomes.</title>
        <authorList>
            <person name="Kawai M."/>
            <person name="Futagami T."/>
            <person name="Toyoda A."/>
            <person name="Takaki Y."/>
            <person name="Nishi S."/>
            <person name="Hori S."/>
            <person name="Arai W."/>
            <person name="Tsubouchi T."/>
            <person name="Morono Y."/>
            <person name="Uchiyama I."/>
            <person name="Ito T."/>
            <person name="Fujiyama A."/>
            <person name="Inagaki F."/>
            <person name="Takami H."/>
        </authorList>
    </citation>
    <scope>NUCLEOTIDE SEQUENCE</scope>
    <source>
        <strain evidence="2">Expedition CK06-06</strain>
    </source>
</reference>
<evidence type="ECO:0000313" key="2">
    <source>
        <dbReference type="EMBL" id="GAI87276.1"/>
    </source>
</evidence>
<dbReference type="AlphaFoldDB" id="X1T7B4"/>
<name>X1T7B4_9ZZZZ</name>
<dbReference type="NCBIfam" id="TIGR01764">
    <property type="entry name" value="excise"/>
    <property type="match status" value="1"/>
</dbReference>
<organism evidence="2">
    <name type="scientific">marine sediment metagenome</name>
    <dbReference type="NCBI Taxonomy" id="412755"/>
    <lineage>
        <taxon>unclassified sequences</taxon>
        <taxon>metagenomes</taxon>
        <taxon>ecological metagenomes</taxon>
    </lineage>
</organism>
<comment type="caution">
    <text evidence="2">The sequence shown here is derived from an EMBL/GenBank/DDBJ whole genome shotgun (WGS) entry which is preliminary data.</text>
</comment>
<feature type="domain" description="Helix-turn-helix" evidence="1">
    <location>
        <begin position="24"/>
        <end position="73"/>
    </location>
</feature>
<dbReference type="EMBL" id="BARW01006231">
    <property type="protein sequence ID" value="GAI87276.1"/>
    <property type="molecule type" value="Genomic_DNA"/>
</dbReference>
<proteinExistence type="predicted"/>
<dbReference type="InterPro" id="IPR010093">
    <property type="entry name" value="SinI_DNA-bd"/>
</dbReference>
<dbReference type="SUPFAM" id="SSF46955">
    <property type="entry name" value="Putative DNA-binding domain"/>
    <property type="match status" value="1"/>
</dbReference>
<evidence type="ECO:0000259" key="1">
    <source>
        <dbReference type="Pfam" id="PF12728"/>
    </source>
</evidence>
<sequence>MGVDIWGKSNYYGCVDTQKQGTEFMTVRQAAKQMGLHFTTIYRRIDTGKILCINFGGILFIPKSEVERLKNKQAAEA</sequence>
<gene>
    <name evidence="2" type="ORF">S12H4_13071</name>
</gene>
<dbReference type="InterPro" id="IPR009061">
    <property type="entry name" value="DNA-bd_dom_put_sf"/>
</dbReference>
<dbReference type="InterPro" id="IPR041657">
    <property type="entry name" value="HTH_17"/>
</dbReference>
<accession>X1T7B4</accession>